<evidence type="ECO:0000313" key="1">
    <source>
        <dbReference type="EMBL" id="AWG26994.1"/>
    </source>
</evidence>
<sequence length="182" mass="21362">MERKTYHRHNFFKHTFCIFTEVPKDVLADRVPDHKSSSGSSYYFSPSGVYRLSNHWGRAANCRWRLETADRKQSGTRLGYAAWNDFYANNDQEAFYYIGVDYETKTVQFYHKDAPDYDGIAILRNAAETARHIRDIRNLFENESWAKYMDYDDIETLRTAIITTLVTTKKSLQQIKAAYVNP</sequence>
<organism evidence="1 2">
    <name type="scientific">Flavobacterium kingsejongi</name>
    <dbReference type="NCBI Taxonomy" id="1678728"/>
    <lineage>
        <taxon>Bacteria</taxon>
        <taxon>Pseudomonadati</taxon>
        <taxon>Bacteroidota</taxon>
        <taxon>Flavobacteriia</taxon>
        <taxon>Flavobacteriales</taxon>
        <taxon>Flavobacteriaceae</taxon>
        <taxon>Flavobacterium</taxon>
    </lineage>
</organism>
<dbReference type="OrthoDB" id="1187827at2"/>
<dbReference type="Proteomes" id="UP000244677">
    <property type="component" value="Chromosome"/>
</dbReference>
<gene>
    <name evidence="1" type="ORF">FK004_18020</name>
</gene>
<dbReference type="EMBL" id="CP020919">
    <property type="protein sequence ID" value="AWG26994.1"/>
    <property type="molecule type" value="Genomic_DNA"/>
</dbReference>
<evidence type="ECO:0000313" key="2">
    <source>
        <dbReference type="Proteomes" id="UP000244677"/>
    </source>
</evidence>
<proteinExistence type="predicted"/>
<dbReference type="KEGG" id="fki:FK004_18020"/>
<accession>A0A2S1LTE7</accession>
<protein>
    <submittedName>
        <fullName evidence="1">Uncharacterized protein</fullName>
    </submittedName>
</protein>
<name>A0A2S1LTE7_9FLAO</name>
<keyword evidence="2" id="KW-1185">Reference proteome</keyword>
<dbReference type="RefSeq" id="WP_108738487.1">
    <property type="nucleotide sequence ID" value="NZ_CP020919.1"/>
</dbReference>
<reference evidence="1 2" key="1">
    <citation type="submission" date="2017-04" db="EMBL/GenBank/DDBJ databases">
        <title>Complete genome sequence of Flavobacterium kingsejong AJ004.</title>
        <authorList>
            <person name="Lee P.C."/>
        </authorList>
    </citation>
    <scope>NUCLEOTIDE SEQUENCE [LARGE SCALE GENOMIC DNA]</scope>
    <source>
        <strain evidence="1 2">AJ004</strain>
    </source>
</reference>
<dbReference type="AlphaFoldDB" id="A0A2S1LTE7"/>